<reference evidence="1 2" key="1">
    <citation type="journal article" name="Front. Microbiol.">
        <title>Sugar Metabolism of the First Thermophilic Planctomycete Thermogutta terrifontis: Comparative Genomic and Transcriptomic Approaches.</title>
        <authorList>
            <person name="Elcheninov A.G."/>
            <person name="Menzel P."/>
            <person name="Gudbergsdottir S.R."/>
            <person name="Slesarev A.I."/>
            <person name="Kadnikov V.V."/>
            <person name="Krogh A."/>
            <person name="Bonch-Osmolovskaya E.A."/>
            <person name="Peng X."/>
            <person name="Kublanov I.V."/>
        </authorList>
    </citation>
    <scope>NUCLEOTIDE SEQUENCE [LARGE SCALE GENOMIC DNA]</scope>
    <source>
        <strain evidence="1 2">R1</strain>
    </source>
</reference>
<sequence length="61" mass="6326">MLLAIALVAVIIGCVFLYLEVADYGSPPYPEGGVVLNNPAVRAISPALEGTWLSPLGELTA</sequence>
<organism evidence="1 2">
    <name type="scientific">Thermogutta terrifontis</name>
    <dbReference type="NCBI Taxonomy" id="1331910"/>
    <lineage>
        <taxon>Bacteria</taxon>
        <taxon>Pseudomonadati</taxon>
        <taxon>Planctomycetota</taxon>
        <taxon>Planctomycetia</taxon>
        <taxon>Pirellulales</taxon>
        <taxon>Thermoguttaceae</taxon>
        <taxon>Thermogutta</taxon>
    </lineage>
</organism>
<evidence type="ECO:0000313" key="1">
    <source>
        <dbReference type="EMBL" id="ASV74764.1"/>
    </source>
</evidence>
<dbReference type="Proteomes" id="UP000215086">
    <property type="component" value="Chromosome"/>
</dbReference>
<accession>A0A286RFM5</accession>
<gene>
    <name evidence="1" type="ORF">THTE_2162</name>
</gene>
<keyword evidence="2" id="KW-1185">Reference proteome</keyword>
<dbReference type="AlphaFoldDB" id="A0A286RFM5"/>
<dbReference type="KEGG" id="ttf:THTE_2162"/>
<proteinExistence type="predicted"/>
<protein>
    <submittedName>
        <fullName evidence="1">Uncharacterized protein</fullName>
    </submittedName>
</protein>
<dbReference type="EMBL" id="CP018477">
    <property type="protein sequence ID" value="ASV74764.1"/>
    <property type="molecule type" value="Genomic_DNA"/>
</dbReference>
<evidence type="ECO:0000313" key="2">
    <source>
        <dbReference type="Proteomes" id="UP000215086"/>
    </source>
</evidence>
<name>A0A286RFM5_9BACT</name>